<dbReference type="AlphaFoldDB" id="A0A6A5ST66"/>
<proteinExistence type="predicted"/>
<protein>
    <submittedName>
        <fullName evidence="1">Uncharacterized protein</fullName>
    </submittedName>
</protein>
<gene>
    <name evidence="1" type="ORF">EJ02DRAFT_486299</name>
</gene>
<name>A0A6A5ST66_9PLEO</name>
<evidence type="ECO:0000313" key="2">
    <source>
        <dbReference type="Proteomes" id="UP000800038"/>
    </source>
</evidence>
<organism evidence="1 2">
    <name type="scientific">Clathrospora elynae</name>
    <dbReference type="NCBI Taxonomy" id="706981"/>
    <lineage>
        <taxon>Eukaryota</taxon>
        <taxon>Fungi</taxon>
        <taxon>Dikarya</taxon>
        <taxon>Ascomycota</taxon>
        <taxon>Pezizomycotina</taxon>
        <taxon>Dothideomycetes</taxon>
        <taxon>Pleosporomycetidae</taxon>
        <taxon>Pleosporales</taxon>
        <taxon>Diademaceae</taxon>
        <taxon>Clathrospora</taxon>
    </lineage>
</organism>
<dbReference type="Proteomes" id="UP000800038">
    <property type="component" value="Unassembled WGS sequence"/>
</dbReference>
<keyword evidence="2" id="KW-1185">Reference proteome</keyword>
<sequence length="206" mass="21923">MKECPSEIWNKGVRGDEIRRRQNRVESWQAVTHPVGQLVMLPLAPGDASRQCRYASIAALVVNLVRLVTPPFTPSVASSYRSSSAPAYSNNCRIPLVPSATAAAARPDVNNANNANNSPPSSSSLLHHAAPLHAHLLGHIAATAGHWFDVIGAARVPALRLASHHPSPTPCAAPASSGSRLMLHRTNISCSESRQLASSRPLRSTC</sequence>
<reference evidence="1" key="1">
    <citation type="journal article" date="2020" name="Stud. Mycol.">
        <title>101 Dothideomycetes genomes: a test case for predicting lifestyles and emergence of pathogens.</title>
        <authorList>
            <person name="Haridas S."/>
            <person name="Albert R."/>
            <person name="Binder M."/>
            <person name="Bloem J."/>
            <person name="Labutti K."/>
            <person name="Salamov A."/>
            <person name="Andreopoulos B."/>
            <person name="Baker S."/>
            <person name="Barry K."/>
            <person name="Bills G."/>
            <person name="Bluhm B."/>
            <person name="Cannon C."/>
            <person name="Castanera R."/>
            <person name="Culley D."/>
            <person name="Daum C."/>
            <person name="Ezra D."/>
            <person name="Gonzalez J."/>
            <person name="Henrissat B."/>
            <person name="Kuo A."/>
            <person name="Liang C."/>
            <person name="Lipzen A."/>
            <person name="Lutzoni F."/>
            <person name="Magnuson J."/>
            <person name="Mondo S."/>
            <person name="Nolan M."/>
            <person name="Ohm R."/>
            <person name="Pangilinan J."/>
            <person name="Park H.-J."/>
            <person name="Ramirez L."/>
            <person name="Alfaro M."/>
            <person name="Sun H."/>
            <person name="Tritt A."/>
            <person name="Yoshinaga Y."/>
            <person name="Zwiers L.-H."/>
            <person name="Turgeon B."/>
            <person name="Goodwin S."/>
            <person name="Spatafora J."/>
            <person name="Crous P."/>
            <person name="Grigoriev I."/>
        </authorList>
    </citation>
    <scope>NUCLEOTIDE SEQUENCE</scope>
    <source>
        <strain evidence="1">CBS 161.51</strain>
    </source>
</reference>
<evidence type="ECO:0000313" key="1">
    <source>
        <dbReference type="EMBL" id="KAF1943333.1"/>
    </source>
</evidence>
<dbReference type="EMBL" id="ML976026">
    <property type="protein sequence ID" value="KAF1943333.1"/>
    <property type="molecule type" value="Genomic_DNA"/>
</dbReference>
<accession>A0A6A5ST66</accession>